<reference evidence="2" key="1">
    <citation type="submission" date="2020-05" db="EMBL/GenBank/DDBJ databases">
        <title>Mycena genomes resolve the evolution of fungal bioluminescence.</title>
        <authorList>
            <person name="Tsai I.J."/>
        </authorList>
    </citation>
    <scope>NUCLEOTIDE SEQUENCE</scope>
    <source>
        <strain evidence="2">160909Yilan</strain>
    </source>
</reference>
<sequence length="129" mass="13900">MSSQDESHSQDGPSYQEHPPTDDSPSKIMVSQDKVPQLNITGGQGYGFEGCPPGAPPHIALPLFATFQLSTRTPTSSAHAVPITPPHKPARTQRAAHFSARRLERDIPSLSALDSRCARSTPLRAPNHT</sequence>
<comment type="caution">
    <text evidence="2">The sequence shown here is derived from an EMBL/GenBank/DDBJ whole genome shotgun (WGS) entry which is preliminary data.</text>
</comment>
<feature type="region of interest" description="Disordered" evidence="1">
    <location>
        <begin position="75"/>
        <end position="103"/>
    </location>
</feature>
<evidence type="ECO:0000313" key="2">
    <source>
        <dbReference type="EMBL" id="KAF7349582.1"/>
    </source>
</evidence>
<gene>
    <name evidence="2" type="ORF">MSAN_01683500</name>
</gene>
<organism evidence="2 3">
    <name type="scientific">Mycena sanguinolenta</name>
    <dbReference type="NCBI Taxonomy" id="230812"/>
    <lineage>
        <taxon>Eukaryota</taxon>
        <taxon>Fungi</taxon>
        <taxon>Dikarya</taxon>
        <taxon>Basidiomycota</taxon>
        <taxon>Agaricomycotina</taxon>
        <taxon>Agaricomycetes</taxon>
        <taxon>Agaricomycetidae</taxon>
        <taxon>Agaricales</taxon>
        <taxon>Marasmiineae</taxon>
        <taxon>Mycenaceae</taxon>
        <taxon>Mycena</taxon>
    </lineage>
</organism>
<dbReference type="EMBL" id="JACAZH010000015">
    <property type="protein sequence ID" value="KAF7349582.1"/>
    <property type="molecule type" value="Genomic_DNA"/>
</dbReference>
<proteinExistence type="predicted"/>
<keyword evidence="3" id="KW-1185">Reference proteome</keyword>
<evidence type="ECO:0000256" key="1">
    <source>
        <dbReference type="SAM" id="MobiDB-lite"/>
    </source>
</evidence>
<evidence type="ECO:0000313" key="3">
    <source>
        <dbReference type="Proteomes" id="UP000623467"/>
    </source>
</evidence>
<accession>A0A8H6Y0F2</accession>
<dbReference type="Proteomes" id="UP000623467">
    <property type="component" value="Unassembled WGS sequence"/>
</dbReference>
<name>A0A8H6Y0F2_9AGAR</name>
<feature type="region of interest" description="Disordered" evidence="1">
    <location>
        <begin position="1"/>
        <end position="51"/>
    </location>
</feature>
<protein>
    <submittedName>
        <fullName evidence="2">Uncharacterized protein</fullName>
    </submittedName>
</protein>
<dbReference type="AlphaFoldDB" id="A0A8H6Y0F2"/>